<protein>
    <submittedName>
        <fullName evidence="2">SNW domain-containing protein 1-like</fullName>
    </submittedName>
</protein>
<dbReference type="PANTHER" id="PTHR12096">
    <property type="entry name" value="NUCLEAR PROTEIN SKIP-RELATED"/>
    <property type="match status" value="1"/>
</dbReference>
<dbReference type="EMBL" id="JAHLQT010009960">
    <property type="protein sequence ID" value="KAG7173382.1"/>
    <property type="molecule type" value="Genomic_DNA"/>
</dbReference>
<dbReference type="Proteomes" id="UP000747542">
    <property type="component" value="Unassembled WGS sequence"/>
</dbReference>
<dbReference type="AlphaFoldDB" id="A0A8J5N509"/>
<name>A0A8J5N509_HOMAM</name>
<feature type="non-terminal residue" evidence="2">
    <location>
        <position position="1"/>
    </location>
</feature>
<proteinExistence type="predicted"/>
<evidence type="ECO:0000313" key="3">
    <source>
        <dbReference type="Proteomes" id="UP000747542"/>
    </source>
</evidence>
<evidence type="ECO:0000313" key="2">
    <source>
        <dbReference type="EMBL" id="KAG7173382.1"/>
    </source>
</evidence>
<dbReference type="GO" id="GO:0000398">
    <property type="term" value="P:mRNA splicing, via spliceosome"/>
    <property type="evidence" value="ECO:0007669"/>
    <property type="project" value="InterPro"/>
</dbReference>
<evidence type="ECO:0000256" key="1">
    <source>
        <dbReference type="SAM" id="MobiDB-lite"/>
    </source>
</evidence>
<organism evidence="2 3">
    <name type="scientific">Homarus americanus</name>
    <name type="common">American lobster</name>
    <dbReference type="NCBI Taxonomy" id="6706"/>
    <lineage>
        <taxon>Eukaryota</taxon>
        <taxon>Metazoa</taxon>
        <taxon>Ecdysozoa</taxon>
        <taxon>Arthropoda</taxon>
        <taxon>Crustacea</taxon>
        <taxon>Multicrustacea</taxon>
        <taxon>Malacostraca</taxon>
        <taxon>Eumalacostraca</taxon>
        <taxon>Eucarida</taxon>
        <taxon>Decapoda</taxon>
        <taxon>Pleocyemata</taxon>
        <taxon>Astacidea</taxon>
        <taxon>Nephropoidea</taxon>
        <taxon>Nephropidae</taxon>
        <taxon>Homarus</taxon>
    </lineage>
</organism>
<sequence length="173" mass="18577">YTSGVNKDGVSGGSDERRRRHQQAQQQQQALVTASRAAPPYGHRKGWLPRSQEDFGDGGAFPECHIAQYPLGMGKGGGDSGGGGGGSTSNALAVQLDDKGKVKYDVLARQGHAKDKIVYSKLTDLLPSSITSEDDPELQRPSIEEIEDTTEKTRQALEKLTQVKDCPVVLLSV</sequence>
<feature type="region of interest" description="Disordered" evidence="1">
    <location>
        <begin position="1"/>
        <end position="61"/>
    </location>
</feature>
<dbReference type="InterPro" id="IPR017862">
    <property type="entry name" value="SKI-int_prot_SKIP"/>
</dbReference>
<keyword evidence="3" id="KW-1185">Reference proteome</keyword>
<comment type="caution">
    <text evidence="2">The sequence shown here is derived from an EMBL/GenBank/DDBJ whole genome shotgun (WGS) entry which is preliminary data.</text>
</comment>
<accession>A0A8J5N509</accession>
<reference evidence="2" key="1">
    <citation type="journal article" date="2021" name="Sci. Adv.">
        <title>The American lobster genome reveals insights on longevity, neural, and immune adaptations.</title>
        <authorList>
            <person name="Polinski J.M."/>
            <person name="Zimin A.V."/>
            <person name="Clark K.F."/>
            <person name="Kohn A.B."/>
            <person name="Sadowski N."/>
            <person name="Timp W."/>
            <person name="Ptitsyn A."/>
            <person name="Khanna P."/>
            <person name="Romanova D.Y."/>
            <person name="Williams P."/>
            <person name="Greenwood S.J."/>
            <person name="Moroz L.L."/>
            <person name="Walt D.R."/>
            <person name="Bodnar A.G."/>
        </authorList>
    </citation>
    <scope>NUCLEOTIDE SEQUENCE</scope>
    <source>
        <strain evidence="2">GMGI-L3</strain>
    </source>
</reference>
<dbReference type="GO" id="GO:0005681">
    <property type="term" value="C:spliceosomal complex"/>
    <property type="evidence" value="ECO:0007669"/>
    <property type="project" value="InterPro"/>
</dbReference>
<gene>
    <name evidence="2" type="primary">SNW1-L</name>
    <name evidence="2" type="ORF">Hamer_G018665</name>
</gene>